<evidence type="ECO:0000256" key="2">
    <source>
        <dbReference type="ARBA" id="ARBA00022801"/>
    </source>
</evidence>
<feature type="domain" description="PPM-type phosphatase" evidence="5">
    <location>
        <begin position="132"/>
        <end position="397"/>
    </location>
</feature>
<evidence type="ECO:0000256" key="4">
    <source>
        <dbReference type="RuleBase" id="RU003465"/>
    </source>
</evidence>
<dbReference type="GO" id="GO:0046872">
    <property type="term" value="F:metal ion binding"/>
    <property type="evidence" value="ECO:0007669"/>
    <property type="project" value="UniProtKB-KW"/>
</dbReference>
<dbReference type="PANTHER" id="PTHR13832">
    <property type="entry name" value="PROTEIN PHOSPHATASE 2C"/>
    <property type="match status" value="1"/>
</dbReference>
<dbReference type="AlphaFoldDB" id="A0AAN5CAN2"/>
<dbReference type="Gene3D" id="3.60.40.10">
    <property type="entry name" value="PPM-type phosphatase domain"/>
    <property type="match status" value="1"/>
</dbReference>
<gene>
    <name evidence="6" type="ORF">PMAYCL1PPCAC_14568</name>
</gene>
<evidence type="ECO:0000259" key="5">
    <source>
        <dbReference type="PROSITE" id="PS51746"/>
    </source>
</evidence>
<keyword evidence="2 4" id="KW-0378">Hydrolase</keyword>
<organism evidence="6 7">
    <name type="scientific">Pristionchus mayeri</name>
    <dbReference type="NCBI Taxonomy" id="1317129"/>
    <lineage>
        <taxon>Eukaryota</taxon>
        <taxon>Metazoa</taxon>
        <taxon>Ecdysozoa</taxon>
        <taxon>Nematoda</taxon>
        <taxon>Chromadorea</taxon>
        <taxon>Rhabditida</taxon>
        <taxon>Rhabditina</taxon>
        <taxon>Diplogasteromorpha</taxon>
        <taxon>Diplogasteroidea</taxon>
        <taxon>Neodiplogasteridae</taxon>
        <taxon>Pristionchus</taxon>
    </lineage>
</organism>
<dbReference type="PANTHER" id="PTHR13832:SF741">
    <property type="entry name" value="PROTEIN PHOSPHATASE FEM-2"/>
    <property type="match status" value="1"/>
</dbReference>
<evidence type="ECO:0000313" key="6">
    <source>
        <dbReference type="EMBL" id="GMR44373.1"/>
    </source>
</evidence>
<dbReference type="InterPro" id="IPR001932">
    <property type="entry name" value="PPM-type_phosphatase-like_dom"/>
</dbReference>
<dbReference type="SUPFAM" id="SSF81606">
    <property type="entry name" value="PP2C-like"/>
    <property type="match status" value="1"/>
</dbReference>
<keyword evidence="3 4" id="KW-0904">Protein phosphatase</keyword>
<dbReference type="CDD" id="cd00143">
    <property type="entry name" value="PP2Cc"/>
    <property type="match status" value="1"/>
</dbReference>
<evidence type="ECO:0000313" key="7">
    <source>
        <dbReference type="Proteomes" id="UP001328107"/>
    </source>
</evidence>
<feature type="non-terminal residue" evidence="6">
    <location>
        <position position="430"/>
    </location>
</feature>
<protein>
    <recommendedName>
        <fullName evidence="5">PPM-type phosphatase domain-containing protein</fullName>
    </recommendedName>
</protein>
<sequence length="430" mass="46713">MRILEALNAYVAELEAAAAVPVAPPAMLPGGLPAPVPKHDARGDARQLVVEQLASKQFSPADQQVIAQAFVDYYADVLHTNYVKYEDGVYEQLDGAATFCKRIGDLVGVFVRKMAAGETPIPDIPAGWSSWYSCAHAERNKRPKMEDRHVAAHDLTLWREASPEPDGVGAGEDPPAFFAVFDGHGGSEVASYASAHMPAAFLEAGGRADEETLKRTFELMDSRISVRCECEKWRSGATAVVAAVSKKQMAMAWCGDSALLVMRSHMVERISKCHSPNDADEAKRVVDAGGCIMSVQGELRVNAVLNVTRSLGDVQGRPMIISVPDTATVKRGPGEYGLILACDGVSDELEDADFYKYIREFCTTRPVEDWGQLSSHICAAARTLGSTDNLTCLFVFLRPPADLWALFGPDPASDDEDQVHLYTDDYDVPS</sequence>
<dbReference type="EMBL" id="BTRK01000003">
    <property type="protein sequence ID" value="GMR44373.1"/>
    <property type="molecule type" value="Genomic_DNA"/>
</dbReference>
<dbReference type="Pfam" id="PF00481">
    <property type="entry name" value="PP2C"/>
    <property type="match status" value="1"/>
</dbReference>
<dbReference type="InterPro" id="IPR015655">
    <property type="entry name" value="PP2C"/>
</dbReference>
<evidence type="ECO:0000256" key="3">
    <source>
        <dbReference type="ARBA" id="ARBA00022912"/>
    </source>
</evidence>
<accession>A0AAN5CAN2</accession>
<dbReference type="SMART" id="SM00332">
    <property type="entry name" value="PP2Cc"/>
    <property type="match status" value="1"/>
</dbReference>
<dbReference type="PROSITE" id="PS01032">
    <property type="entry name" value="PPM_1"/>
    <property type="match status" value="1"/>
</dbReference>
<keyword evidence="1" id="KW-0479">Metal-binding</keyword>
<evidence type="ECO:0000256" key="1">
    <source>
        <dbReference type="ARBA" id="ARBA00022723"/>
    </source>
</evidence>
<comment type="similarity">
    <text evidence="4">Belongs to the PP2C family.</text>
</comment>
<comment type="caution">
    <text evidence="6">The sequence shown here is derived from an EMBL/GenBank/DDBJ whole genome shotgun (WGS) entry which is preliminary data.</text>
</comment>
<name>A0AAN5CAN2_9BILA</name>
<dbReference type="Proteomes" id="UP001328107">
    <property type="component" value="Unassembled WGS sequence"/>
</dbReference>
<dbReference type="InterPro" id="IPR000222">
    <property type="entry name" value="PP2C_BS"/>
</dbReference>
<reference evidence="7" key="1">
    <citation type="submission" date="2022-10" db="EMBL/GenBank/DDBJ databases">
        <title>Genome assembly of Pristionchus species.</title>
        <authorList>
            <person name="Yoshida K."/>
            <person name="Sommer R.J."/>
        </authorList>
    </citation>
    <scope>NUCLEOTIDE SEQUENCE [LARGE SCALE GENOMIC DNA]</scope>
    <source>
        <strain evidence="7">RS5460</strain>
    </source>
</reference>
<dbReference type="InterPro" id="IPR036457">
    <property type="entry name" value="PPM-type-like_dom_sf"/>
</dbReference>
<keyword evidence="7" id="KW-1185">Reference proteome</keyword>
<dbReference type="PROSITE" id="PS51746">
    <property type="entry name" value="PPM_2"/>
    <property type="match status" value="1"/>
</dbReference>
<proteinExistence type="inferred from homology"/>
<dbReference type="GO" id="GO:0004722">
    <property type="term" value="F:protein serine/threonine phosphatase activity"/>
    <property type="evidence" value="ECO:0007669"/>
    <property type="project" value="InterPro"/>
</dbReference>